<protein>
    <recommendedName>
        <fullName evidence="3">Transposase</fullName>
    </recommendedName>
</protein>
<proteinExistence type="predicted"/>
<keyword evidence="2" id="KW-1185">Reference proteome</keyword>
<gene>
    <name evidence="1" type="ORF">ACFOSB_09080</name>
</gene>
<dbReference type="RefSeq" id="WP_322474729.1">
    <property type="nucleotide sequence ID" value="NZ_JBHRZG010000009.1"/>
</dbReference>
<dbReference type="EMBL" id="JBHRZG010000009">
    <property type="protein sequence ID" value="MFC3833008.1"/>
    <property type="molecule type" value="Genomic_DNA"/>
</dbReference>
<reference evidence="2" key="1">
    <citation type="journal article" date="2019" name="Int. J. Syst. Evol. Microbiol.">
        <title>The Global Catalogue of Microorganisms (GCM) 10K type strain sequencing project: providing services to taxonomists for standard genome sequencing and annotation.</title>
        <authorList>
            <consortium name="The Broad Institute Genomics Platform"/>
            <consortium name="The Broad Institute Genome Sequencing Center for Infectious Disease"/>
            <person name="Wu L."/>
            <person name="Ma J."/>
        </authorList>
    </citation>
    <scope>NUCLEOTIDE SEQUENCE [LARGE SCALE GENOMIC DNA]</scope>
    <source>
        <strain evidence="2">CCTCC AB 2017081</strain>
    </source>
</reference>
<dbReference type="SUPFAM" id="SSF53098">
    <property type="entry name" value="Ribonuclease H-like"/>
    <property type="match status" value="1"/>
</dbReference>
<evidence type="ECO:0000313" key="2">
    <source>
        <dbReference type="Proteomes" id="UP001595803"/>
    </source>
</evidence>
<dbReference type="Proteomes" id="UP001595803">
    <property type="component" value="Unassembled WGS sequence"/>
</dbReference>
<organism evidence="1 2">
    <name type="scientific">Deinococcus rufus</name>
    <dbReference type="NCBI Taxonomy" id="2136097"/>
    <lineage>
        <taxon>Bacteria</taxon>
        <taxon>Thermotogati</taxon>
        <taxon>Deinococcota</taxon>
        <taxon>Deinococci</taxon>
        <taxon>Deinococcales</taxon>
        <taxon>Deinococcaceae</taxon>
        <taxon>Deinococcus</taxon>
    </lineage>
</organism>
<sequence>MTSLDLKMNLVHLERTLYRVHQAAHPRDLGHAGHIPRASLPEEMCLRGDGARFRAHRCEPLCGRLAPRCAGRQGQVYQPLLDAHQICHSMSRRASPGDHAKVESLFRSVKVEKVYRNEYVNLHDAWHHRNHLPDAAWIVKRLDSA</sequence>
<comment type="caution">
    <text evidence="1">The sequence shown here is derived from an EMBL/GenBank/DDBJ whole genome shotgun (WGS) entry which is preliminary data.</text>
</comment>
<evidence type="ECO:0000313" key="1">
    <source>
        <dbReference type="EMBL" id="MFC3833008.1"/>
    </source>
</evidence>
<accession>A0ABV7Z9P0</accession>
<evidence type="ECO:0008006" key="3">
    <source>
        <dbReference type="Google" id="ProtNLM"/>
    </source>
</evidence>
<dbReference type="InterPro" id="IPR012337">
    <property type="entry name" value="RNaseH-like_sf"/>
</dbReference>
<name>A0ABV7Z9P0_9DEIO</name>